<sequence>MALGYSGGHGVLKHDGPWAGFVTDIRVSSDRRTSVTVSCNVDKQDPGAVSEAIGRVQT</sequence>
<gene>
    <name evidence="1" type="ORF">MBOU_28610</name>
</gene>
<proteinExistence type="predicted"/>
<dbReference type="RefSeq" id="WP_163706418.1">
    <property type="nucleotide sequence ID" value="NZ_BLKZ01000001.1"/>
</dbReference>
<evidence type="ECO:0000313" key="1">
    <source>
        <dbReference type="EMBL" id="GFG90819.1"/>
    </source>
</evidence>
<name>A0A7I9YQ66_MYCBU</name>
<evidence type="ECO:0000313" key="2">
    <source>
        <dbReference type="Proteomes" id="UP000465360"/>
    </source>
</evidence>
<dbReference type="AlphaFoldDB" id="A0A7I9YQ66"/>
<accession>A0A7I9YQ66</accession>
<protein>
    <submittedName>
        <fullName evidence="1">Uncharacterized protein</fullName>
    </submittedName>
</protein>
<dbReference type="Proteomes" id="UP000465360">
    <property type="component" value="Unassembled WGS sequence"/>
</dbReference>
<organism evidence="1 2">
    <name type="scientific">Mycobacterium bourgelatii</name>
    <dbReference type="NCBI Taxonomy" id="1273442"/>
    <lineage>
        <taxon>Bacteria</taxon>
        <taxon>Bacillati</taxon>
        <taxon>Actinomycetota</taxon>
        <taxon>Actinomycetes</taxon>
        <taxon>Mycobacteriales</taxon>
        <taxon>Mycobacteriaceae</taxon>
        <taxon>Mycobacterium</taxon>
    </lineage>
</organism>
<keyword evidence="2" id="KW-1185">Reference proteome</keyword>
<comment type="caution">
    <text evidence="1">The sequence shown here is derived from an EMBL/GenBank/DDBJ whole genome shotgun (WGS) entry which is preliminary data.</text>
</comment>
<reference evidence="1 2" key="1">
    <citation type="journal article" date="2019" name="Emerg. Microbes Infect.">
        <title>Comprehensive subspecies identification of 175 nontuberculous mycobacteria species based on 7547 genomic profiles.</title>
        <authorList>
            <person name="Matsumoto Y."/>
            <person name="Kinjo T."/>
            <person name="Motooka D."/>
            <person name="Nabeya D."/>
            <person name="Jung N."/>
            <person name="Uechi K."/>
            <person name="Horii T."/>
            <person name="Iida T."/>
            <person name="Fujita J."/>
            <person name="Nakamura S."/>
        </authorList>
    </citation>
    <scope>NUCLEOTIDE SEQUENCE [LARGE SCALE GENOMIC DNA]</scope>
    <source>
        <strain evidence="1 2">JCM 30725</strain>
    </source>
</reference>
<dbReference type="EMBL" id="BLKZ01000001">
    <property type="protein sequence ID" value="GFG90819.1"/>
    <property type="molecule type" value="Genomic_DNA"/>
</dbReference>